<feature type="compositionally biased region" description="Basic and acidic residues" evidence="1">
    <location>
        <begin position="443"/>
        <end position="466"/>
    </location>
</feature>
<dbReference type="Pfam" id="PF00069">
    <property type="entry name" value="Pkinase"/>
    <property type="match status" value="2"/>
</dbReference>
<keyword evidence="4" id="KW-0418">Kinase</keyword>
<proteinExistence type="predicted"/>
<dbReference type="InterPro" id="IPR008271">
    <property type="entry name" value="Ser/Thr_kinase_AS"/>
</dbReference>
<sequence>MHLTRPPAPRYPFTTPREDRIGEETLSHYNIQGVIATTPHSTVSRAVHLRTSTPVAIKAISKQSLASKDFWWSKKANKWLYKEEAVFRILGVGEEWDEVKGWNPPAYPLPSRSSISTISTYGRRAPRRHPHLPPFLTSISTTRHIHLIFALASTDLFDVVDGNGLSDRAEGSAEQVGVREECAAEVVARLCSVVSWCWKRGVVHRDIKLENILFLAPVPGPSYPSPLASTFLRSLFLSDFGLASLIPAPAPPSKKPSGAELSHTTLSFITPFVPSSSPFPYDTPPPSPTSSEDSSDQPLLRGAVGSPHFAAPEVCSESGYSKMVDSWSIGVVAYLCVGGGYAWPYGDLPKDRLVPDEERLAQGVDFSHASFANASPSFHRFVTSMLHPDPTLRPTPKAALDHEWIRAHVPEDVRWELVGWAEGRDPEDVDVEGEGEAGSVRGSWEENPVRGSWDESGVRRRGRGDGEGVSGEYTRAAVKGRLGPTRHPAVRRAGIALLFVGILVELLVILVEALNLGNGADGTGMNAVWKVVRDGRVVLMSVGLAALTLGAVSVVLSHRTSRRIISVVVNGRGVKHREPRSSEAGEPLLGRLDGEGYGGF</sequence>
<dbReference type="InterPro" id="IPR011009">
    <property type="entry name" value="Kinase-like_dom_sf"/>
</dbReference>
<dbReference type="AlphaFoldDB" id="A0A139ANP0"/>
<feature type="region of interest" description="Disordered" evidence="1">
    <location>
        <begin position="279"/>
        <end position="302"/>
    </location>
</feature>
<reference evidence="4 5" key="1">
    <citation type="journal article" date="2015" name="Genome Biol. Evol.">
        <title>Phylogenomic analyses indicate that early fungi evolved digesting cell walls of algal ancestors of land plants.</title>
        <authorList>
            <person name="Chang Y."/>
            <person name="Wang S."/>
            <person name="Sekimoto S."/>
            <person name="Aerts A.L."/>
            <person name="Choi C."/>
            <person name="Clum A."/>
            <person name="LaButti K.M."/>
            <person name="Lindquist E.A."/>
            <person name="Yee Ngan C."/>
            <person name="Ohm R.A."/>
            <person name="Salamov A.A."/>
            <person name="Grigoriev I.V."/>
            <person name="Spatafora J.W."/>
            <person name="Berbee M.L."/>
        </authorList>
    </citation>
    <scope>NUCLEOTIDE SEQUENCE [LARGE SCALE GENOMIC DNA]</scope>
    <source>
        <strain evidence="4 5">JEL478</strain>
    </source>
</reference>
<dbReference type="GO" id="GO:0005524">
    <property type="term" value="F:ATP binding"/>
    <property type="evidence" value="ECO:0007669"/>
    <property type="project" value="InterPro"/>
</dbReference>
<dbReference type="Proteomes" id="UP000070544">
    <property type="component" value="Unassembled WGS sequence"/>
</dbReference>
<feature type="compositionally biased region" description="Low complexity" evidence="1">
    <location>
        <begin position="289"/>
        <end position="298"/>
    </location>
</feature>
<dbReference type="STRING" id="1344416.A0A139ANP0"/>
<dbReference type="InterPro" id="IPR000719">
    <property type="entry name" value="Prot_kinase_dom"/>
</dbReference>
<feature type="region of interest" description="Disordered" evidence="1">
    <location>
        <begin position="576"/>
        <end position="600"/>
    </location>
</feature>
<dbReference type="PROSITE" id="PS00108">
    <property type="entry name" value="PROTEIN_KINASE_ST"/>
    <property type="match status" value="1"/>
</dbReference>
<name>A0A139ANP0_GONPJ</name>
<keyword evidence="2" id="KW-0472">Membrane</keyword>
<evidence type="ECO:0000256" key="2">
    <source>
        <dbReference type="SAM" id="Phobius"/>
    </source>
</evidence>
<gene>
    <name evidence="4" type="ORF">M427DRAFT_53756</name>
</gene>
<dbReference type="PANTHER" id="PTHR24347">
    <property type="entry name" value="SERINE/THREONINE-PROTEIN KINASE"/>
    <property type="match status" value="1"/>
</dbReference>
<feature type="transmembrane region" description="Helical" evidence="2">
    <location>
        <begin position="495"/>
        <end position="517"/>
    </location>
</feature>
<dbReference type="EMBL" id="KQ965742">
    <property type="protein sequence ID" value="KXS18360.1"/>
    <property type="molecule type" value="Genomic_DNA"/>
</dbReference>
<evidence type="ECO:0000259" key="3">
    <source>
        <dbReference type="PROSITE" id="PS50011"/>
    </source>
</evidence>
<accession>A0A139ANP0</accession>
<evidence type="ECO:0000313" key="4">
    <source>
        <dbReference type="EMBL" id="KXS18360.1"/>
    </source>
</evidence>
<feature type="domain" description="Protein kinase" evidence="3">
    <location>
        <begin position="29"/>
        <end position="405"/>
    </location>
</feature>
<feature type="compositionally biased region" description="Acidic residues" evidence="1">
    <location>
        <begin position="426"/>
        <end position="435"/>
    </location>
</feature>
<dbReference type="OrthoDB" id="40902at2759"/>
<feature type="transmembrane region" description="Helical" evidence="2">
    <location>
        <begin position="537"/>
        <end position="556"/>
    </location>
</feature>
<keyword evidence="2" id="KW-0812">Transmembrane</keyword>
<dbReference type="PROSITE" id="PS50011">
    <property type="entry name" value="PROTEIN_KINASE_DOM"/>
    <property type="match status" value="1"/>
</dbReference>
<dbReference type="SUPFAM" id="SSF56112">
    <property type="entry name" value="Protein kinase-like (PK-like)"/>
    <property type="match status" value="1"/>
</dbReference>
<organism evidence="4 5">
    <name type="scientific">Gonapodya prolifera (strain JEL478)</name>
    <name type="common">Monoblepharis prolifera</name>
    <dbReference type="NCBI Taxonomy" id="1344416"/>
    <lineage>
        <taxon>Eukaryota</taxon>
        <taxon>Fungi</taxon>
        <taxon>Fungi incertae sedis</taxon>
        <taxon>Chytridiomycota</taxon>
        <taxon>Chytridiomycota incertae sedis</taxon>
        <taxon>Monoblepharidomycetes</taxon>
        <taxon>Monoblepharidales</taxon>
        <taxon>Gonapodyaceae</taxon>
        <taxon>Gonapodya</taxon>
    </lineage>
</organism>
<evidence type="ECO:0000313" key="5">
    <source>
        <dbReference type="Proteomes" id="UP000070544"/>
    </source>
</evidence>
<evidence type="ECO:0000256" key="1">
    <source>
        <dbReference type="SAM" id="MobiDB-lite"/>
    </source>
</evidence>
<keyword evidence="4" id="KW-0808">Transferase</keyword>
<keyword evidence="5" id="KW-1185">Reference proteome</keyword>
<keyword evidence="2" id="KW-1133">Transmembrane helix</keyword>
<protein>
    <submittedName>
        <fullName evidence="4">Kinase-like protein</fullName>
    </submittedName>
</protein>
<dbReference type="SMART" id="SM00220">
    <property type="entry name" value="S_TKc"/>
    <property type="match status" value="1"/>
</dbReference>
<dbReference type="Gene3D" id="1.10.510.10">
    <property type="entry name" value="Transferase(Phosphotransferase) domain 1"/>
    <property type="match status" value="1"/>
</dbReference>
<feature type="region of interest" description="Disordered" evidence="1">
    <location>
        <begin position="426"/>
        <end position="470"/>
    </location>
</feature>
<dbReference type="GO" id="GO:0004672">
    <property type="term" value="F:protein kinase activity"/>
    <property type="evidence" value="ECO:0007669"/>
    <property type="project" value="InterPro"/>
</dbReference>